<reference evidence="1" key="1">
    <citation type="submission" date="2016-07" db="EMBL/GenBank/DDBJ databases">
        <authorList>
            <person name="Bretaudeau A."/>
        </authorList>
    </citation>
    <scope>NUCLEOTIDE SEQUENCE</scope>
    <source>
        <strain evidence="1">Rice</strain>
        <tissue evidence="1">Whole body</tissue>
    </source>
</reference>
<organism evidence="1">
    <name type="scientific">Spodoptera frugiperda</name>
    <name type="common">Fall armyworm</name>
    <dbReference type="NCBI Taxonomy" id="7108"/>
    <lineage>
        <taxon>Eukaryota</taxon>
        <taxon>Metazoa</taxon>
        <taxon>Ecdysozoa</taxon>
        <taxon>Arthropoda</taxon>
        <taxon>Hexapoda</taxon>
        <taxon>Insecta</taxon>
        <taxon>Pterygota</taxon>
        <taxon>Neoptera</taxon>
        <taxon>Endopterygota</taxon>
        <taxon>Lepidoptera</taxon>
        <taxon>Glossata</taxon>
        <taxon>Ditrysia</taxon>
        <taxon>Noctuoidea</taxon>
        <taxon>Noctuidae</taxon>
        <taxon>Amphipyrinae</taxon>
        <taxon>Spodoptera</taxon>
    </lineage>
</organism>
<accession>A0A2H1X2W6</accession>
<sequence>MQVYIHMTPKPKKTICGSYKEFLRARIEPVTRCAATGCPAAVPTVQSIHTNCTMIALLPDPKTNCLSNYNRSVFRLYATTPLRANCGYENRYESYEIS</sequence>
<dbReference type="EMBL" id="ODYU01013050">
    <property type="protein sequence ID" value="SOQ59700.1"/>
    <property type="molecule type" value="Genomic_DNA"/>
</dbReference>
<name>A0A2H1X2W6_SPOFR</name>
<evidence type="ECO:0000313" key="1">
    <source>
        <dbReference type="EMBL" id="SOQ59700.1"/>
    </source>
</evidence>
<proteinExistence type="predicted"/>
<protein>
    <submittedName>
        <fullName evidence="1">SFRICE_007802</fullName>
    </submittedName>
</protein>
<dbReference type="AlphaFoldDB" id="A0A2H1X2W6"/>
<gene>
    <name evidence="1" type="ORF">SFRICE_007802</name>
</gene>